<reference evidence="7 8" key="1">
    <citation type="journal article" date="2013" name="Genome Biol.">
        <title>Draft genome of the mountain pine beetle, Dendroctonus ponderosae Hopkins, a major forest pest.</title>
        <authorList>
            <person name="Keeling C.I."/>
            <person name="Yuen M.M."/>
            <person name="Liao N.Y."/>
            <person name="Docking T.R."/>
            <person name="Chan S.K."/>
            <person name="Taylor G.A."/>
            <person name="Palmquist D.L."/>
            <person name="Jackman S.D."/>
            <person name="Nguyen A."/>
            <person name="Li M."/>
            <person name="Henderson H."/>
            <person name="Janes J.K."/>
            <person name="Zhao Y."/>
            <person name="Pandoh P."/>
            <person name="Moore R."/>
            <person name="Sperling F.A."/>
            <person name="Huber D.P."/>
            <person name="Birol I."/>
            <person name="Jones S.J."/>
            <person name="Bohlmann J."/>
        </authorList>
    </citation>
    <scope>NUCLEOTIDE SEQUENCE</scope>
</reference>
<name>U4UGW6_DENPD</name>
<keyword evidence="4" id="KW-0812">Transmembrane</keyword>
<comment type="similarity">
    <text evidence="1">Belongs to the TBCD family.</text>
</comment>
<dbReference type="GO" id="GO:0007023">
    <property type="term" value="P:post-chaperonin tubulin folding pathway"/>
    <property type="evidence" value="ECO:0007669"/>
    <property type="project" value="InterPro"/>
</dbReference>
<dbReference type="GO" id="GO:0034333">
    <property type="term" value="P:adherens junction assembly"/>
    <property type="evidence" value="ECO:0007669"/>
    <property type="project" value="TreeGrafter"/>
</dbReference>
<evidence type="ECO:0000259" key="5">
    <source>
        <dbReference type="Pfam" id="PF12612"/>
    </source>
</evidence>
<evidence type="ECO:0000313" key="7">
    <source>
        <dbReference type="EMBL" id="ERL93229.1"/>
    </source>
</evidence>
<keyword evidence="4" id="KW-0472">Membrane</keyword>
<evidence type="ECO:0000256" key="3">
    <source>
        <dbReference type="ARBA" id="ARBA00023186"/>
    </source>
</evidence>
<dbReference type="Pfam" id="PF25767">
    <property type="entry name" value="ARM_TBCD_2nd"/>
    <property type="match status" value="1"/>
</dbReference>
<feature type="domain" description="Tubulin-folding cofactor D ARM repeats" evidence="6">
    <location>
        <begin position="284"/>
        <end position="515"/>
    </location>
</feature>
<keyword evidence="3" id="KW-0143">Chaperone</keyword>
<evidence type="ECO:0000259" key="6">
    <source>
        <dbReference type="Pfam" id="PF25767"/>
    </source>
</evidence>
<dbReference type="InterPro" id="IPR058033">
    <property type="entry name" value="ARM_TBCD_2nd"/>
</dbReference>
<evidence type="ECO:0000313" key="8">
    <source>
        <dbReference type="Proteomes" id="UP000030742"/>
    </source>
</evidence>
<dbReference type="Pfam" id="PF12612">
    <property type="entry name" value="TFCD_C"/>
    <property type="match status" value="1"/>
</dbReference>
<dbReference type="InterPro" id="IPR022577">
    <property type="entry name" value="TBCD_C"/>
</dbReference>
<dbReference type="InterPro" id="IPR033162">
    <property type="entry name" value="TBCD"/>
</dbReference>
<evidence type="ECO:0000256" key="4">
    <source>
        <dbReference type="SAM" id="Phobius"/>
    </source>
</evidence>
<sequence>MDNLTTEDAPKKEEEPFGLGCALDYFAEFEEVFEMIDNLKNLIQAEGSVQEKAYEKFSFILTQYIEQPHLLDSQLDSILQKFIQILRNNEEPIQLKHVAFSYMAVVVNVRGYKDIVKHLPHEVADFEPVLCLLESQDPRDTNTWTTRYILLLWLSIIIMIPFHLSRFDGFDETESNKKSVMDRVLNIIKTYAVVPDKCRDAAAFLSYKFINRNDVKEKHLSAFFDWVVEQSLASNSDVFVKYGTLACIAVIIKHGKREDILPHASKLLSWIINSEFKESSGTSVQKLVYKIIQRIGLTFLTPRVVSWRYQRGNRSLATNLNAAGDLSFNEATEQPEEYIHVPDEVEEVIDQLIHGLRCDDSCVRWSAAKGVGRVTARLPKELADEVVGSVLELLGPRENDAAWHGGCIALAELGRRGLLLPERLPQVVPLIVKGLVYDEPKGYSSVGSHIRDAACYVCWSFARAYEPQDLAPYVGDIASTLLIVTCFDREINCRRAASASFQENVGRQGTFPHGIDILTVADFYAVSVRNTSYLNISVFIAQFEEYTIPFIDHLVNRKVDHWDIAIRELTAKALHNLTSQAPRYMIDKILPVLLDKTASIDLNCRHGSVIAIGEVVYALSKITGRNDLQLAEPLLRSIKGLIPKFKESLYFRGLGGELMKQASSDLIEKCSLAKLSFHNDSVVEEWLQLLNDTLSYEVTNVRLAAVAALPILLNEFYASTDKLEINRTMIKNYASELLMEVKQSSRMGHALALGSLPKHILQPNLDFIVEALISSIAPTEATAKWAESRRDGVKALTLVISTMADEIGKSFNESHVKSVYDIFFAGLKDYTQDKRGDIGAWVREACVTGLQILTLTMAEKNPQFFTSELVNNILSNIAQQAMEKIDRTRALSGKVFFSFIYNNPRVPNIAYYDELSLIFPKEECSILNWNSERCTFPKFVQLIQFNPYTYNVLIGLICSIGSRTESLLKSSGSSLFIYLKEQEKLKGPAEIHRICETILSIFVHYQKQDRITVPLLRFLDKLFDSGCIASILEDKNSDFVKRILKLVQVEISGCKDIYKLIDGICVLCQFIQIPGEVCKTALVQVSILLCHCRPYVRRSTAAKLYESLLVAGDSCDIPSENLDEIMQVVSDTNWELPVVEIREIRNSLCQLMRVRVPTLVKKKA</sequence>
<dbReference type="InterPro" id="IPR016024">
    <property type="entry name" value="ARM-type_fold"/>
</dbReference>
<dbReference type="OrthoDB" id="10253476at2759"/>
<accession>U4UGW6</accession>
<dbReference type="GO" id="GO:0000226">
    <property type="term" value="P:microtubule cytoskeleton organization"/>
    <property type="evidence" value="ECO:0007669"/>
    <property type="project" value="TreeGrafter"/>
</dbReference>
<gene>
    <name evidence="7" type="ORF">D910_10525</name>
</gene>
<evidence type="ECO:0000256" key="1">
    <source>
        <dbReference type="ARBA" id="ARBA00006853"/>
    </source>
</evidence>
<dbReference type="PANTHER" id="PTHR12658">
    <property type="entry name" value="BETA-TUBULIN COFACTOR D"/>
    <property type="match status" value="1"/>
</dbReference>
<evidence type="ECO:0000256" key="2">
    <source>
        <dbReference type="ARBA" id="ARBA00015003"/>
    </source>
</evidence>
<dbReference type="Gene3D" id="1.25.10.10">
    <property type="entry name" value="Leucine-rich Repeat Variant"/>
    <property type="match status" value="2"/>
</dbReference>
<feature type="domain" description="Tubulin-folding cofactor D C-terminal" evidence="5">
    <location>
        <begin position="872"/>
        <end position="1059"/>
    </location>
</feature>
<dbReference type="GO" id="GO:0048487">
    <property type="term" value="F:beta-tubulin binding"/>
    <property type="evidence" value="ECO:0007669"/>
    <property type="project" value="InterPro"/>
</dbReference>
<dbReference type="SUPFAM" id="SSF48371">
    <property type="entry name" value="ARM repeat"/>
    <property type="match status" value="2"/>
</dbReference>
<keyword evidence="4" id="KW-1133">Transmembrane helix</keyword>
<organism evidence="7 8">
    <name type="scientific">Dendroctonus ponderosae</name>
    <name type="common">Mountain pine beetle</name>
    <dbReference type="NCBI Taxonomy" id="77166"/>
    <lineage>
        <taxon>Eukaryota</taxon>
        <taxon>Metazoa</taxon>
        <taxon>Ecdysozoa</taxon>
        <taxon>Arthropoda</taxon>
        <taxon>Hexapoda</taxon>
        <taxon>Insecta</taxon>
        <taxon>Pterygota</taxon>
        <taxon>Neoptera</taxon>
        <taxon>Endopterygota</taxon>
        <taxon>Coleoptera</taxon>
        <taxon>Polyphaga</taxon>
        <taxon>Cucujiformia</taxon>
        <taxon>Curculionidae</taxon>
        <taxon>Scolytinae</taxon>
        <taxon>Dendroctonus</taxon>
    </lineage>
</organism>
<protein>
    <recommendedName>
        <fullName evidence="2">Tubulin-specific chaperone D</fullName>
    </recommendedName>
</protein>
<dbReference type="GO" id="GO:0007021">
    <property type="term" value="P:tubulin complex assembly"/>
    <property type="evidence" value="ECO:0007669"/>
    <property type="project" value="InterPro"/>
</dbReference>
<dbReference type="EMBL" id="KB632350">
    <property type="protein sequence ID" value="ERL93229.1"/>
    <property type="molecule type" value="Genomic_DNA"/>
</dbReference>
<dbReference type="GO" id="GO:0016328">
    <property type="term" value="C:lateral plasma membrane"/>
    <property type="evidence" value="ECO:0007669"/>
    <property type="project" value="TreeGrafter"/>
</dbReference>
<dbReference type="PANTHER" id="PTHR12658:SF0">
    <property type="entry name" value="TUBULIN-SPECIFIC CHAPERONE D"/>
    <property type="match status" value="1"/>
</dbReference>
<dbReference type="InterPro" id="IPR011989">
    <property type="entry name" value="ARM-like"/>
</dbReference>
<dbReference type="GO" id="GO:0005096">
    <property type="term" value="F:GTPase activator activity"/>
    <property type="evidence" value="ECO:0007669"/>
    <property type="project" value="InterPro"/>
</dbReference>
<dbReference type="AlphaFoldDB" id="U4UGW6"/>
<dbReference type="Pfam" id="PF23579">
    <property type="entry name" value="ARM_TBCD"/>
    <property type="match status" value="1"/>
</dbReference>
<dbReference type="Proteomes" id="UP000030742">
    <property type="component" value="Unassembled WGS sequence"/>
</dbReference>
<proteinExistence type="inferred from homology"/>
<dbReference type="STRING" id="77166.U4UGW6"/>
<dbReference type="GO" id="GO:0070830">
    <property type="term" value="P:bicellular tight junction assembly"/>
    <property type="evidence" value="ECO:0007669"/>
    <property type="project" value="TreeGrafter"/>
</dbReference>
<feature type="transmembrane region" description="Helical" evidence="4">
    <location>
        <begin position="148"/>
        <end position="164"/>
    </location>
</feature>